<dbReference type="Pfam" id="PF13445">
    <property type="entry name" value="zf-RING_UBOX"/>
    <property type="match status" value="1"/>
</dbReference>
<dbReference type="OMA" id="CVASTHR"/>
<feature type="region of interest" description="Disordered" evidence="9">
    <location>
        <begin position="310"/>
        <end position="339"/>
    </location>
</feature>
<comment type="catalytic activity">
    <reaction evidence="1">
        <text>S-ubiquitinyl-[E2 ubiquitin-conjugating enzyme]-L-cysteine + [acceptor protein]-L-lysine = [E2 ubiquitin-conjugating enzyme]-L-cysteine + N(6)-ubiquitinyl-[acceptor protein]-L-lysine.</text>
        <dbReference type="EC" id="2.3.2.27"/>
    </reaction>
</comment>
<comment type="similarity">
    <text evidence="2">Belongs to the TRIM/RBCC family.</text>
</comment>
<feature type="domain" description="B box-type" evidence="11">
    <location>
        <begin position="101"/>
        <end position="142"/>
    </location>
</feature>
<dbReference type="InterPro" id="IPR047153">
    <property type="entry name" value="TRIM45/56/19-like"/>
</dbReference>
<dbReference type="Gene3D" id="3.30.40.10">
    <property type="entry name" value="Zinc/RING finger domain, C3HC4 (zinc finger)"/>
    <property type="match status" value="1"/>
</dbReference>
<proteinExistence type="inferred from homology"/>
<dbReference type="SUPFAM" id="SSF101898">
    <property type="entry name" value="NHL repeat"/>
    <property type="match status" value="1"/>
</dbReference>
<dbReference type="Gene3D" id="2.120.10.30">
    <property type="entry name" value="TolB, C-terminal domain"/>
    <property type="match status" value="1"/>
</dbReference>
<dbReference type="GeneID" id="118430800"/>
<dbReference type="OrthoDB" id="8062037at2759"/>
<evidence type="ECO:0000256" key="7">
    <source>
        <dbReference type="ARBA" id="ARBA00022833"/>
    </source>
</evidence>
<organism evidence="12 13">
    <name type="scientific">Branchiostoma floridae</name>
    <name type="common">Florida lancelet</name>
    <name type="synonym">Amphioxus</name>
    <dbReference type="NCBI Taxonomy" id="7739"/>
    <lineage>
        <taxon>Eukaryota</taxon>
        <taxon>Metazoa</taxon>
        <taxon>Chordata</taxon>
        <taxon>Cephalochordata</taxon>
        <taxon>Leptocardii</taxon>
        <taxon>Amphioxiformes</taxon>
        <taxon>Branchiostomatidae</taxon>
        <taxon>Branchiostoma</taxon>
    </lineage>
</organism>
<dbReference type="PROSITE" id="PS50119">
    <property type="entry name" value="ZF_BBOX"/>
    <property type="match status" value="1"/>
</dbReference>
<evidence type="ECO:0000256" key="2">
    <source>
        <dbReference type="ARBA" id="ARBA00008518"/>
    </source>
</evidence>
<dbReference type="InterPro" id="IPR000315">
    <property type="entry name" value="Znf_B-box"/>
</dbReference>
<evidence type="ECO:0000313" key="13">
    <source>
        <dbReference type="RefSeq" id="XP_035697716.1"/>
    </source>
</evidence>
<dbReference type="GO" id="GO:0008270">
    <property type="term" value="F:zinc ion binding"/>
    <property type="evidence" value="ECO:0007669"/>
    <property type="project" value="UniProtKB-KW"/>
</dbReference>
<dbReference type="EC" id="2.3.2.27" evidence="3"/>
<dbReference type="SUPFAM" id="SSF57850">
    <property type="entry name" value="RING/U-box"/>
    <property type="match status" value="1"/>
</dbReference>
<dbReference type="RefSeq" id="XP_035697716.1">
    <property type="nucleotide sequence ID" value="XM_035841823.1"/>
</dbReference>
<dbReference type="PANTHER" id="PTHR25462">
    <property type="entry name" value="BONUS, ISOFORM C-RELATED"/>
    <property type="match status" value="1"/>
</dbReference>
<dbReference type="SUPFAM" id="SSF57845">
    <property type="entry name" value="B-box zinc-binding domain"/>
    <property type="match status" value="1"/>
</dbReference>
<dbReference type="KEGG" id="bfo:118430800"/>
<gene>
    <name evidence="13" type="primary">LOC118430800</name>
</gene>
<dbReference type="PROSITE" id="PS00518">
    <property type="entry name" value="ZF_RING_1"/>
    <property type="match status" value="1"/>
</dbReference>
<dbReference type="InterPro" id="IPR011042">
    <property type="entry name" value="6-blade_b-propeller_TolB-like"/>
</dbReference>
<dbReference type="GO" id="GO:0061630">
    <property type="term" value="F:ubiquitin protein ligase activity"/>
    <property type="evidence" value="ECO:0007669"/>
    <property type="project" value="UniProtKB-EC"/>
</dbReference>
<dbReference type="InterPro" id="IPR001841">
    <property type="entry name" value="Znf_RING"/>
</dbReference>
<reference evidence="13" key="2">
    <citation type="submission" date="2025-08" db="UniProtKB">
        <authorList>
            <consortium name="RefSeq"/>
        </authorList>
    </citation>
    <scope>IDENTIFICATION</scope>
    <source>
        <strain evidence="13">S238N-H82</strain>
        <tissue evidence="13">Testes</tissue>
    </source>
</reference>
<dbReference type="Proteomes" id="UP000001554">
    <property type="component" value="Chromosome 14"/>
</dbReference>
<evidence type="ECO:0000256" key="4">
    <source>
        <dbReference type="ARBA" id="ARBA00022553"/>
    </source>
</evidence>
<accession>A0A9J7NB20</accession>
<keyword evidence="4" id="KW-0597">Phosphoprotein</keyword>
<dbReference type="CDD" id="cd05819">
    <property type="entry name" value="NHL"/>
    <property type="match status" value="1"/>
</dbReference>
<dbReference type="PROSITE" id="PS50089">
    <property type="entry name" value="ZF_RING_2"/>
    <property type="match status" value="1"/>
</dbReference>
<dbReference type="InterPro" id="IPR017907">
    <property type="entry name" value="Znf_RING_CS"/>
</dbReference>
<dbReference type="SMART" id="SM00184">
    <property type="entry name" value="RING"/>
    <property type="match status" value="1"/>
</dbReference>
<evidence type="ECO:0000256" key="6">
    <source>
        <dbReference type="ARBA" id="ARBA00022771"/>
    </source>
</evidence>
<name>A0A9J7NB20_BRAFL</name>
<dbReference type="InterPro" id="IPR027370">
    <property type="entry name" value="Znf-RING_euk"/>
</dbReference>
<keyword evidence="6 8" id="KW-0863">Zinc-finger</keyword>
<reference evidence="12" key="1">
    <citation type="journal article" date="2020" name="Nat. Ecol. Evol.">
        <title>Deeply conserved synteny resolves early events in vertebrate evolution.</title>
        <authorList>
            <person name="Simakov O."/>
            <person name="Marletaz F."/>
            <person name="Yue J.X."/>
            <person name="O'Connell B."/>
            <person name="Jenkins J."/>
            <person name="Brandt A."/>
            <person name="Calef R."/>
            <person name="Tung C.H."/>
            <person name="Huang T.K."/>
            <person name="Schmutz J."/>
            <person name="Satoh N."/>
            <person name="Yu J.K."/>
            <person name="Putnam N.H."/>
            <person name="Green R.E."/>
            <person name="Rokhsar D.S."/>
        </authorList>
    </citation>
    <scope>NUCLEOTIDE SEQUENCE [LARGE SCALE GENOMIC DNA]</scope>
    <source>
        <strain evidence="12">S238N-H82</strain>
    </source>
</reference>
<dbReference type="InterPro" id="IPR013083">
    <property type="entry name" value="Znf_RING/FYVE/PHD"/>
</dbReference>
<dbReference type="SMART" id="SM00336">
    <property type="entry name" value="BBOX"/>
    <property type="match status" value="1"/>
</dbReference>
<evidence type="ECO:0000256" key="9">
    <source>
        <dbReference type="SAM" id="MobiDB-lite"/>
    </source>
</evidence>
<dbReference type="Pfam" id="PF00643">
    <property type="entry name" value="zf-B_box"/>
    <property type="match status" value="1"/>
</dbReference>
<dbReference type="PANTHER" id="PTHR25462:SF303">
    <property type="entry name" value="E3 UBIQUITIN-PROTEIN LIGASE TRIM71"/>
    <property type="match status" value="1"/>
</dbReference>
<feature type="domain" description="RING-type" evidence="10">
    <location>
        <begin position="20"/>
        <end position="64"/>
    </location>
</feature>
<evidence type="ECO:0000256" key="8">
    <source>
        <dbReference type="PROSITE-ProRule" id="PRU00024"/>
    </source>
</evidence>
<dbReference type="AlphaFoldDB" id="A0A9J7NB20"/>
<evidence type="ECO:0000256" key="1">
    <source>
        <dbReference type="ARBA" id="ARBA00000900"/>
    </source>
</evidence>
<evidence type="ECO:0000256" key="5">
    <source>
        <dbReference type="ARBA" id="ARBA00022723"/>
    </source>
</evidence>
<evidence type="ECO:0000313" key="12">
    <source>
        <dbReference type="Proteomes" id="UP000001554"/>
    </source>
</evidence>
<evidence type="ECO:0000256" key="3">
    <source>
        <dbReference type="ARBA" id="ARBA00012483"/>
    </source>
</evidence>
<keyword evidence="5" id="KW-0479">Metal-binding</keyword>
<dbReference type="Gene3D" id="3.30.160.60">
    <property type="entry name" value="Classic Zinc Finger"/>
    <property type="match status" value="1"/>
</dbReference>
<dbReference type="GO" id="GO:0061659">
    <property type="term" value="F:ubiquitin-like protein ligase activity"/>
    <property type="evidence" value="ECO:0000318"/>
    <property type="project" value="GO_Central"/>
</dbReference>
<evidence type="ECO:0000259" key="10">
    <source>
        <dbReference type="PROSITE" id="PS50089"/>
    </source>
</evidence>
<keyword evidence="12" id="KW-1185">Reference proteome</keyword>
<evidence type="ECO:0000259" key="11">
    <source>
        <dbReference type="PROSITE" id="PS50119"/>
    </source>
</evidence>
<sequence>MAAREKFHIGEPEEVDLLTCPICLETFDSDQRKPRSLQCLHTFCHGCLQDFSANKRTLECPTCRHETALPSQGVKGLPHNFWISNIAQASKPASTANADRKDGDICRIHPEKEVIFLCDRCDVLVCGECVASTHRGHPMTLVSDVLQQKTAEVENVVRACQKHAMQCVEAIETVEKVESDLDSQRGEIVAKIIETREATIANIDAKERELRHEVEQKHADKSQGFAGCKQRLIQIMDQLVNGIHLAGEAMEKKDIQAMMAITTSLESALLVDTRKALAAVPLSDDVSIGLKFVPSETVYGNIQLGRLKLSTDTKDDGDERRRKQDKEKDQGNKNNVPKEVDFTVHRIGRTGGRDGEFKTPQGVCTSGSCCFVVDSGNKRVQALESGGLTGGLFASCRSFSIGWSFWDLLMLSQSSWQPHDVANSNDSVYVTDVQHNVIRQFSTNGNYCGQFGRDMVAKPRYIAVDPNDNAVIVADKDVREVGIYLSSGASYNKFSIVGAPAGISVDKKGQIIISMEGSSNLSVYSRDGQLIRMTYTEVGAMPCRSCTDQVGNVVVVDSRLKRVLLLESGRRAHARVLLSEEHGLRAPWGVAVVHDGILVSDSEQNCLFYVRRKIPAGV</sequence>
<protein>
    <recommendedName>
        <fullName evidence="3">RING-type E3 ubiquitin transferase</fullName>
        <ecNumber evidence="3">2.3.2.27</ecNumber>
    </recommendedName>
</protein>
<keyword evidence="7" id="KW-0862">Zinc</keyword>